<evidence type="ECO:0000259" key="9">
    <source>
        <dbReference type="PROSITE" id="PS51192"/>
    </source>
</evidence>
<dbReference type="GO" id="GO:0003724">
    <property type="term" value="F:RNA helicase activity"/>
    <property type="evidence" value="ECO:0007669"/>
    <property type="project" value="InterPro"/>
</dbReference>
<sequence>MTKLFRYAIIKNNLKDSLFLYQIKKSGLKKLGSDFLLEFMTPQLQSFDGLGIAPKIIDILDRLKFSVPTPIQHQTIPIAIEGKDIMGIAQTGTGKTLAFGVPIIQRLAQTKGAGLVILPTRELAVQVDEELNKIGRPLGLKTAIIIGGGNMRQQIFQLRRNPHITIATPGRLIDHLERKTIKLDKISVLVLDEADRMLDMGFAPQIKKILQTVPQERQTMLFSATMPPEIVNIANNYMKFPIRVEITPAGSVAADITHEIFFVQPESKMALLETILKEYKGSALVFSRTKHGAKKIALAVRKMGHSSTEMHSNCNLNQRLRALADFKSGRTRIMVATDVASRGIDVKNIETVINYDLPEKANDYVHRVGRTGRAGHVGHAISFAIPAQKRDILDIERLIKKTLPISKRSGITTEAGGSQNDYRHPRAMNRSKSAHAHSGKNHHPFYGGRGQSPRNNRRRRSSNSSRRLRA</sequence>
<evidence type="ECO:0000313" key="13">
    <source>
        <dbReference type="Proteomes" id="UP000228626"/>
    </source>
</evidence>
<keyword evidence="3 7" id="KW-0347">Helicase</keyword>
<proteinExistence type="inferred from homology"/>
<dbReference type="GO" id="GO:0016787">
    <property type="term" value="F:hydrolase activity"/>
    <property type="evidence" value="ECO:0007669"/>
    <property type="project" value="UniProtKB-KW"/>
</dbReference>
<dbReference type="CDD" id="cd00268">
    <property type="entry name" value="DEADc"/>
    <property type="match status" value="1"/>
</dbReference>
<dbReference type="Pfam" id="PF00271">
    <property type="entry name" value="Helicase_C"/>
    <property type="match status" value="1"/>
</dbReference>
<feature type="domain" description="Helicase ATP-binding" evidence="9">
    <location>
        <begin position="76"/>
        <end position="244"/>
    </location>
</feature>
<dbReference type="Pfam" id="PF00270">
    <property type="entry name" value="DEAD"/>
    <property type="match status" value="1"/>
</dbReference>
<comment type="similarity">
    <text evidence="5 7">Belongs to the DEAD box helicase family.</text>
</comment>
<evidence type="ECO:0000256" key="3">
    <source>
        <dbReference type="ARBA" id="ARBA00022806"/>
    </source>
</evidence>
<dbReference type="InterPro" id="IPR050079">
    <property type="entry name" value="DEAD_box_RNA_helicase"/>
</dbReference>
<evidence type="ECO:0000256" key="4">
    <source>
        <dbReference type="ARBA" id="ARBA00022840"/>
    </source>
</evidence>
<dbReference type="PROSITE" id="PS51195">
    <property type="entry name" value="Q_MOTIF"/>
    <property type="match status" value="1"/>
</dbReference>
<evidence type="ECO:0000259" key="10">
    <source>
        <dbReference type="PROSITE" id="PS51194"/>
    </source>
</evidence>
<reference evidence="13" key="1">
    <citation type="submission" date="2017-09" db="EMBL/GenBank/DDBJ databases">
        <title>Depth-based differentiation of microbial function through sediment-hosted aquifers and enrichment of novel symbionts in the deep terrestrial subsurface.</title>
        <authorList>
            <person name="Probst A.J."/>
            <person name="Ladd B."/>
            <person name="Jarett J.K."/>
            <person name="Geller-Mcgrath D.E."/>
            <person name="Sieber C.M.K."/>
            <person name="Emerson J.B."/>
            <person name="Anantharaman K."/>
            <person name="Thomas B.C."/>
            <person name="Malmstrom R."/>
            <person name="Stieglmeier M."/>
            <person name="Klingl A."/>
            <person name="Woyke T."/>
            <person name="Ryan C.M."/>
            <person name="Banfield J.F."/>
        </authorList>
    </citation>
    <scope>NUCLEOTIDE SEQUENCE [LARGE SCALE GENOMIC DNA]</scope>
</reference>
<comment type="caution">
    <text evidence="12">The sequence shown here is derived from an EMBL/GenBank/DDBJ whole genome shotgun (WGS) entry which is preliminary data.</text>
</comment>
<dbReference type="PANTHER" id="PTHR47959">
    <property type="entry name" value="ATP-DEPENDENT RNA HELICASE RHLE-RELATED"/>
    <property type="match status" value="1"/>
</dbReference>
<dbReference type="InterPro" id="IPR000629">
    <property type="entry name" value="RNA-helicase_DEAD-box_CS"/>
</dbReference>
<evidence type="ECO:0000256" key="6">
    <source>
        <dbReference type="PROSITE-ProRule" id="PRU00552"/>
    </source>
</evidence>
<dbReference type="InterPro" id="IPR027417">
    <property type="entry name" value="P-loop_NTPase"/>
</dbReference>
<evidence type="ECO:0000256" key="5">
    <source>
        <dbReference type="ARBA" id="ARBA00038437"/>
    </source>
</evidence>
<name>A0A2H0V4V3_9BACT</name>
<dbReference type="SMART" id="SM00487">
    <property type="entry name" value="DEXDc"/>
    <property type="match status" value="1"/>
</dbReference>
<evidence type="ECO:0000313" key="12">
    <source>
        <dbReference type="EMBL" id="PIR93380.1"/>
    </source>
</evidence>
<protein>
    <recommendedName>
        <fullName evidence="14">ATP-dependent helicase</fullName>
    </recommendedName>
</protein>
<dbReference type="SUPFAM" id="SSF52540">
    <property type="entry name" value="P-loop containing nucleoside triphosphate hydrolases"/>
    <property type="match status" value="1"/>
</dbReference>
<dbReference type="InterPro" id="IPR014014">
    <property type="entry name" value="RNA_helicase_DEAD_Q_motif"/>
</dbReference>
<keyword evidence="1 7" id="KW-0547">Nucleotide-binding</keyword>
<dbReference type="InterPro" id="IPR001650">
    <property type="entry name" value="Helicase_C-like"/>
</dbReference>
<dbReference type="InterPro" id="IPR014001">
    <property type="entry name" value="Helicase_ATP-bd"/>
</dbReference>
<dbReference type="Proteomes" id="UP000228626">
    <property type="component" value="Unassembled WGS sequence"/>
</dbReference>
<dbReference type="InterPro" id="IPR044742">
    <property type="entry name" value="DEAD/DEAH_RhlB"/>
</dbReference>
<evidence type="ECO:0000256" key="8">
    <source>
        <dbReference type="SAM" id="MobiDB-lite"/>
    </source>
</evidence>
<dbReference type="SMART" id="SM00490">
    <property type="entry name" value="HELICc"/>
    <property type="match status" value="1"/>
</dbReference>
<gene>
    <name evidence="12" type="ORF">COT99_00945</name>
</gene>
<dbReference type="Gene3D" id="3.40.50.300">
    <property type="entry name" value="P-loop containing nucleotide triphosphate hydrolases"/>
    <property type="match status" value="2"/>
</dbReference>
<evidence type="ECO:0000256" key="7">
    <source>
        <dbReference type="RuleBase" id="RU000492"/>
    </source>
</evidence>
<evidence type="ECO:0008006" key="14">
    <source>
        <dbReference type="Google" id="ProtNLM"/>
    </source>
</evidence>
<feature type="compositionally biased region" description="Basic residues" evidence="8">
    <location>
        <begin position="425"/>
        <end position="443"/>
    </location>
</feature>
<keyword evidence="4 7" id="KW-0067">ATP-binding</keyword>
<dbReference type="GO" id="GO:0005829">
    <property type="term" value="C:cytosol"/>
    <property type="evidence" value="ECO:0007669"/>
    <property type="project" value="TreeGrafter"/>
</dbReference>
<dbReference type="EMBL" id="PFAR01000013">
    <property type="protein sequence ID" value="PIR93380.1"/>
    <property type="molecule type" value="Genomic_DNA"/>
</dbReference>
<dbReference type="PANTHER" id="PTHR47959:SF13">
    <property type="entry name" value="ATP-DEPENDENT RNA HELICASE RHLE"/>
    <property type="match status" value="1"/>
</dbReference>
<dbReference type="CDD" id="cd18787">
    <property type="entry name" value="SF2_C_DEAD"/>
    <property type="match status" value="1"/>
</dbReference>
<dbReference type="PROSITE" id="PS51194">
    <property type="entry name" value="HELICASE_CTER"/>
    <property type="match status" value="1"/>
</dbReference>
<feature type="domain" description="Helicase C-terminal" evidence="10">
    <location>
        <begin position="271"/>
        <end position="411"/>
    </location>
</feature>
<accession>A0A2H0V4V3</accession>
<feature type="short sequence motif" description="Q motif" evidence="6">
    <location>
        <begin position="45"/>
        <end position="73"/>
    </location>
</feature>
<feature type="region of interest" description="Disordered" evidence="8">
    <location>
        <begin position="410"/>
        <end position="470"/>
    </location>
</feature>
<dbReference type="GO" id="GO:0005524">
    <property type="term" value="F:ATP binding"/>
    <property type="evidence" value="ECO:0007669"/>
    <property type="project" value="UniProtKB-KW"/>
</dbReference>
<dbReference type="PROSITE" id="PS51192">
    <property type="entry name" value="HELICASE_ATP_BIND_1"/>
    <property type="match status" value="1"/>
</dbReference>
<feature type="compositionally biased region" description="Basic residues" evidence="8">
    <location>
        <begin position="455"/>
        <end position="470"/>
    </location>
</feature>
<keyword evidence="2 7" id="KW-0378">Hydrolase</keyword>
<feature type="domain" description="DEAD-box RNA helicase Q" evidence="11">
    <location>
        <begin position="45"/>
        <end position="73"/>
    </location>
</feature>
<dbReference type="PROSITE" id="PS00039">
    <property type="entry name" value="DEAD_ATP_HELICASE"/>
    <property type="match status" value="1"/>
</dbReference>
<evidence type="ECO:0000256" key="2">
    <source>
        <dbReference type="ARBA" id="ARBA00022801"/>
    </source>
</evidence>
<dbReference type="AlphaFoldDB" id="A0A2H0V4V3"/>
<evidence type="ECO:0000259" key="11">
    <source>
        <dbReference type="PROSITE" id="PS51195"/>
    </source>
</evidence>
<evidence type="ECO:0000256" key="1">
    <source>
        <dbReference type="ARBA" id="ARBA00022741"/>
    </source>
</evidence>
<feature type="compositionally biased region" description="Polar residues" evidence="8">
    <location>
        <begin position="410"/>
        <end position="420"/>
    </location>
</feature>
<dbReference type="GO" id="GO:0003676">
    <property type="term" value="F:nucleic acid binding"/>
    <property type="evidence" value="ECO:0007669"/>
    <property type="project" value="InterPro"/>
</dbReference>
<dbReference type="InterPro" id="IPR011545">
    <property type="entry name" value="DEAD/DEAH_box_helicase_dom"/>
</dbReference>
<organism evidence="12 13">
    <name type="scientific">Candidatus Falkowbacteria bacterium CG10_big_fil_rev_8_21_14_0_10_43_10</name>
    <dbReference type="NCBI Taxonomy" id="1974567"/>
    <lineage>
        <taxon>Bacteria</taxon>
        <taxon>Candidatus Falkowiibacteriota</taxon>
    </lineage>
</organism>